<dbReference type="Proteomes" id="UP000007800">
    <property type="component" value="Unassembled WGS sequence"/>
</dbReference>
<feature type="region of interest" description="Disordered" evidence="1">
    <location>
        <begin position="184"/>
        <end position="243"/>
    </location>
</feature>
<dbReference type="EMBL" id="GG685191">
    <property type="protein sequence ID" value="EER00315.1"/>
    <property type="molecule type" value="Genomic_DNA"/>
</dbReference>
<proteinExistence type="predicted"/>
<dbReference type="InParanoid" id="C5LSS4"/>
<evidence type="ECO:0000313" key="4">
    <source>
        <dbReference type="Proteomes" id="UP000007800"/>
    </source>
</evidence>
<evidence type="ECO:0000313" key="3">
    <source>
        <dbReference type="EMBL" id="EER00315.1"/>
    </source>
</evidence>
<evidence type="ECO:0000256" key="1">
    <source>
        <dbReference type="SAM" id="MobiDB-lite"/>
    </source>
</evidence>
<feature type="signal peptide" evidence="2">
    <location>
        <begin position="1"/>
        <end position="16"/>
    </location>
</feature>
<dbReference type="AlphaFoldDB" id="C5LSS4"/>
<organism evidence="4">
    <name type="scientific">Perkinsus marinus (strain ATCC 50983 / TXsc)</name>
    <dbReference type="NCBI Taxonomy" id="423536"/>
    <lineage>
        <taxon>Eukaryota</taxon>
        <taxon>Sar</taxon>
        <taxon>Alveolata</taxon>
        <taxon>Perkinsozoa</taxon>
        <taxon>Perkinsea</taxon>
        <taxon>Perkinsida</taxon>
        <taxon>Perkinsidae</taxon>
        <taxon>Perkinsus</taxon>
    </lineage>
</organism>
<dbReference type="GeneID" id="9050057"/>
<evidence type="ECO:0008006" key="5">
    <source>
        <dbReference type="Google" id="ProtNLM"/>
    </source>
</evidence>
<keyword evidence="2" id="KW-0732">Signal</keyword>
<dbReference type="OMA" id="IKASHEW"/>
<evidence type="ECO:0000256" key="2">
    <source>
        <dbReference type="SAM" id="SignalP"/>
    </source>
</evidence>
<name>C5LSS4_PERM5</name>
<keyword evidence="4" id="KW-1185">Reference proteome</keyword>
<gene>
    <name evidence="3" type="ORF">Pmar_PMAR017174</name>
</gene>
<feature type="chain" id="PRO_5002955050" description="Transmembrane protein" evidence="2">
    <location>
        <begin position="17"/>
        <end position="243"/>
    </location>
</feature>
<reference evidence="3 4" key="1">
    <citation type="submission" date="2008-07" db="EMBL/GenBank/DDBJ databases">
        <authorList>
            <person name="El-Sayed N."/>
            <person name="Caler E."/>
            <person name="Inman J."/>
            <person name="Amedeo P."/>
            <person name="Hass B."/>
            <person name="Wortman J."/>
        </authorList>
    </citation>
    <scope>NUCLEOTIDE SEQUENCE [LARGE SCALE GENOMIC DNA]</scope>
    <source>
        <strain evidence="4">ATCC 50983 / TXsc</strain>
    </source>
</reference>
<feature type="compositionally biased region" description="Basic and acidic residues" evidence="1">
    <location>
        <begin position="184"/>
        <end position="212"/>
    </location>
</feature>
<dbReference type="RefSeq" id="XP_002767597.1">
    <property type="nucleotide sequence ID" value="XM_002767551.1"/>
</dbReference>
<sequence>MRLFLTWSSVLVGCLGREITPASGGELQHLCPPGFCLHYPSSAAVECVPVDSLITEKRGREILPALPLPPESKDQRRLALSGMHSIRCLPTELIEEGIPPEDATEAIEAPSRPTENSWLLPPVSPVAIILCAVVGYVVYHYITNKETASGRTPVEEGSGPAEHLNPPKERLAYLDRLEADATRIKASHEWQEKEAERRREETHGPRPHKGDTVNRASRGFWDGGGGGGELPSYRPTRKGPGRG</sequence>
<dbReference type="OrthoDB" id="10452181at2759"/>
<protein>
    <recommendedName>
        <fullName evidence="5">Transmembrane protein</fullName>
    </recommendedName>
</protein>
<accession>C5LSS4</accession>